<dbReference type="SUPFAM" id="SSF57667">
    <property type="entry name" value="beta-beta-alpha zinc fingers"/>
    <property type="match status" value="1"/>
</dbReference>
<comment type="subcellular location">
    <subcellularLocation>
        <location evidence="1">Nucleus</location>
    </subcellularLocation>
</comment>
<keyword evidence="3 8" id="KW-0863">Zinc-finger</keyword>
<evidence type="ECO:0000313" key="11">
    <source>
        <dbReference type="EMBL" id="EOX94524.1"/>
    </source>
</evidence>
<evidence type="ECO:0000256" key="6">
    <source>
        <dbReference type="ARBA" id="ARBA00023163"/>
    </source>
</evidence>
<dbReference type="PROSITE" id="PS00028">
    <property type="entry name" value="ZINC_FINGER_C2H2_1"/>
    <property type="match status" value="1"/>
</dbReference>
<proteinExistence type="predicted"/>
<keyword evidence="12" id="KW-1185">Reference proteome</keyword>
<protein>
    <submittedName>
        <fullName evidence="11">C2H2 and C2HC zinc fingers superfamily protein, putative</fullName>
    </submittedName>
</protein>
<dbReference type="InterPro" id="IPR052426">
    <property type="entry name" value="Plant_dev_regulator"/>
</dbReference>
<evidence type="ECO:0000256" key="8">
    <source>
        <dbReference type="PROSITE-ProRule" id="PRU00042"/>
    </source>
</evidence>
<dbReference type="GO" id="GO:0008270">
    <property type="term" value="F:zinc ion binding"/>
    <property type="evidence" value="ECO:0007669"/>
    <property type="project" value="UniProtKB-KW"/>
</dbReference>
<evidence type="ECO:0000256" key="4">
    <source>
        <dbReference type="ARBA" id="ARBA00022833"/>
    </source>
</evidence>
<accession>A0A061DNX7</accession>
<dbReference type="EMBL" id="CM001879">
    <property type="protein sequence ID" value="EOX94524.1"/>
    <property type="molecule type" value="Genomic_DNA"/>
</dbReference>
<dbReference type="Pfam" id="PF13912">
    <property type="entry name" value="zf-C2H2_6"/>
    <property type="match status" value="1"/>
</dbReference>
<evidence type="ECO:0000256" key="9">
    <source>
        <dbReference type="SAM" id="SignalP"/>
    </source>
</evidence>
<keyword evidence="4" id="KW-0862">Zinc</keyword>
<dbReference type="Proteomes" id="UP000026915">
    <property type="component" value="Chromosome 1"/>
</dbReference>
<evidence type="ECO:0000256" key="2">
    <source>
        <dbReference type="ARBA" id="ARBA00022723"/>
    </source>
</evidence>
<dbReference type="PANTHER" id="PTHR45801:SF69">
    <property type="entry name" value="TRANSCRIPTIONAL REGULATOR SUPERMAN-LIKE"/>
    <property type="match status" value="1"/>
</dbReference>
<dbReference type="PROSITE" id="PS50157">
    <property type="entry name" value="ZINC_FINGER_C2H2_2"/>
    <property type="match status" value="1"/>
</dbReference>
<dbReference type="InParanoid" id="A0A061DNX7"/>
<dbReference type="STRING" id="3641.A0A061DNX7"/>
<dbReference type="SMART" id="SM00355">
    <property type="entry name" value="ZnF_C2H2"/>
    <property type="match status" value="1"/>
</dbReference>
<evidence type="ECO:0000259" key="10">
    <source>
        <dbReference type="PROSITE" id="PS50157"/>
    </source>
</evidence>
<dbReference type="eggNOG" id="ENOG502RXP0">
    <property type="taxonomic scope" value="Eukaryota"/>
</dbReference>
<evidence type="ECO:0000256" key="7">
    <source>
        <dbReference type="ARBA" id="ARBA00023242"/>
    </source>
</evidence>
<dbReference type="HOGENOM" id="CLU_068782_0_2_1"/>
<reference evidence="11 12" key="1">
    <citation type="journal article" date="2013" name="Genome Biol.">
        <title>The genome sequence of the most widely cultivated cacao type and its use to identify candidate genes regulating pod color.</title>
        <authorList>
            <person name="Motamayor J.C."/>
            <person name="Mockaitis K."/>
            <person name="Schmutz J."/>
            <person name="Haiminen N."/>
            <person name="Iii D.L."/>
            <person name="Cornejo O."/>
            <person name="Findley S.D."/>
            <person name="Zheng P."/>
            <person name="Utro F."/>
            <person name="Royaert S."/>
            <person name="Saski C."/>
            <person name="Jenkins J."/>
            <person name="Podicheti R."/>
            <person name="Zhao M."/>
            <person name="Scheffler B.E."/>
            <person name="Stack J.C."/>
            <person name="Feltus F.A."/>
            <person name="Mustiga G.M."/>
            <person name="Amores F."/>
            <person name="Phillips W."/>
            <person name="Marelli J.P."/>
            <person name="May G.D."/>
            <person name="Shapiro H."/>
            <person name="Ma J."/>
            <person name="Bustamante C.D."/>
            <person name="Schnell R.J."/>
            <person name="Main D."/>
            <person name="Gilbert D."/>
            <person name="Parida L."/>
            <person name="Kuhn D.N."/>
        </authorList>
    </citation>
    <scope>NUCLEOTIDE SEQUENCE [LARGE SCALE GENOMIC DNA]</scope>
    <source>
        <strain evidence="12">cv. Matina 1-6</strain>
    </source>
</reference>
<sequence>MVFLFLMLLESISKQQCSMEKAYLTRNKNSKWDCNSSSLEGDHSCCCALTWPPKSYTCSFCKREFRSAQALGGHMNVHRKDRARLRLLSSWALECQNPEPNSMPSPSSSPISLSSHSVNFSLYPHHSLLSPLLSAPSSSPPPYRENLRKPLIPQLGGLSKEKTMTPFLGVEKLKRHAQKYELEVGGVTGVDLESEFKDSKEVLDLELRLGYFSVQSAFRL</sequence>
<evidence type="ECO:0000256" key="5">
    <source>
        <dbReference type="ARBA" id="ARBA00023015"/>
    </source>
</evidence>
<feature type="domain" description="C2H2-type" evidence="10">
    <location>
        <begin position="56"/>
        <end position="83"/>
    </location>
</feature>
<dbReference type="OMA" id="TAMDSCH"/>
<keyword evidence="2" id="KW-0479">Metal-binding</keyword>
<feature type="signal peptide" evidence="9">
    <location>
        <begin position="1"/>
        <end position="17"/>
    </location>
</feature>
<dbReference type="InterPro" id="IPR013087">
    <property type="entry name" value="Znf_C2H2_type"/>
</dbReference>
<dbReference type="Gramene" id="EOX94524">
    <property type="protein sequence ID" value="EOX94524"/>
    <property type="gene ID" value="TCM_004130"/>
</dbReference>
<keyword evidence="9" id="KW-0732">Signal</keyword>
<name>A0A061DNX7_THECC</name>
<dbReference type="InterPro" id="IPR036236">
    <property type="entry name" value="Znf_C2H2_sf"/>
</dbReference>
<dbReference type="AlphaFoldDB" id="A0A061DNX7"/>
<keyword evidence="6" id="KW-0804">Transcription</keyword>
<feature type="chain" id="PRO_5001596378" evidence="9">
    <location>
        <begin position="18"/>
        <end position="220"/>
    </location>
</feature>
<evidence type="ECO:0000256" key="3">
    <source>
        <dbReference type="ARBA" id="ARBA00022771"/>
    </source>
</evidence>
<keyword evidence="7" id="KW-0539">Nucleus</keyword>
<keyword evidence="5" id="KW-0805">Transcription regulation</keyword>
<dbReference type="PANTHER" id="PTHR45801">
    <property type="entry name" value="OS07G0101800 PROTEIN"/>
    <property type="match status" value="1"/>
</dbReference>
<organism evidence="11 12">
    <name type="scientific">Theobroma cacao</name>
    <name type="common">Cacao</name>
    <name type="synonym">Cocoa</name>
    <dbReference type="NCBI Taxonomy" id="3641"/>
    <lineage>
        <taxon>Eukaryota</taxon>
        <taxon>Viridiplantae</taxon>
        <taxon>Streptophyta</taxon>
        <taxon>Embryophyta</taxon>
        <taxon>Tracheophyta</taxon>
        <taxon>Spermatophyta</taxon>
        <taxon>Magnoliopsida</taxon>
        <taxon>eudicotyledons</taxon>
        <taxon>Gunneridae</taxon>
        <taxon>Pentapetalae</taxon>
        <taxon>rosids</taxon>
        <taxon>malvids</taxon>
        <taxon>Malvales</taxon>
        <taxon>Malvaceae</taxon>
        <taxon>Byttnerioideae</taxon>
        <taxon>Theobroma</taxon>
    </lineage>
</organism>
<gene>
    <name evidence="11" type="ORF">TCM_004130</name>
</gene>
<dbReference type="GO" id="GO:0005634">
    <property type="term" value="C:nucleus"/>
    <property type="evidence" value="ECO:0007669"/>
    <property type="project" value="UniProtKB-SubCell"/>
</dbReference>
<evidence type="ECO:0000313" key="12">
    <source>
        <dbReference type="Proteomes" id="UP000026915"/>
    </source>
</evidence>
<dbReference type="Gene3D" id="3.30.160.60">
    <property type="entry name" value="Classic Zinc Finger"/>
    <property type="match status" value="1"/>
</dbReference>
<evidence type="ECO:0000256" key="1">
    <source>
        <dbReference type="ARBA" id="ARBA00004123"/>
    </source>
</evidence>